<dbReference type="AlphaFoldDB" id="W4KJZ0"/>
<reference evidence="2 3" key="1">
    <citation type="journal article" date="2012" name="New Phytol.">
        <title>Insight into trade-off between wood decay and parasitism from the genome of a fungal forest pathogen.</title>
        <authorList>
            <person name="Olson A."/>
            <person name="Aerts A."/>
            <person name="Asiegbu F."/>
            <person name="Belbahri L."/>
            <person name="Bouzid O."/>
            <person name="Broberg A."/>
            <person name="Canback B."/>
            <person name="Coutinho P.M."/>
            <person name="Cullen D."/>
            <person name="Dalman K."/>
            <person name="Deflorio G."/>
            <person name="van Diepen L.T."/>
            <person name="Dunand C."/>
            <person name="Duplessis S."/>
            <person name="Durling M."/>
            <person name="Gonthier P."/>
            <person name="Grimwood J."/>
            <person name="Fossdal C.G."/>
            <person name="Hansson D."/>
            <person name="Henrissat B."/>
            <person name="Hietala A."/>
            <person name="Himmelstrand K."/>
            <person name="Hoffmeister D."/>
            <person name="Hogberg N."/>
            <person name="James T.Y."/>
            <person name="Karlsson M."/>
            <person name="Kohler A."/>
            <person name="Kues U."/>
            <person name="Lee Y.H."/>
            <person name="Lin Y.C."/>
            <person name="Lind M."/>
            <person name="Lindquist E."/>
            <person name="Lombard V."/>
            <person name="Lucas S."/>
            <person name="Lunden K."/>
            <person name="Morin E."/>
            <person name="Murat C."/>
            <person name="Park J."/>
            <person name="Raffaello T."/>
            <person name="Rouze P."/>
            <person name="Salamov A."/>
            <person name="Schmutz J."/>
            <person name="Solheim H."/>
            <person name="Stahlberg J."/>
            <person name="Velez H."/>
            <person name="de Vries R.P."/>
            <person name="Wiebenga A."/>
            <person name="Woodward S."/>
            <person name="Yakovlev I."/>
            <person name="Garbelotto M."/>
            <person name="Martin F."/>
            <person name="Grigoriev I.V."/>
            <person name="Stenlid J."/>
        </authorList>
    </citation>
    <scope>NUCLEOTIDE SEQUENCE [LARGE SCALE GENOMIC DNA]</scope>
    <source>
        <strain evidence="2 3">TC 32-1</strain>
    </source>
</reference>
<feature type="region of interest" description="Disordered" evidence="1">
    <location>
        <begin position="87"/>
        <end position="117"/>
    </location>
</feature>
<keyword evidence="3" id="KW-1185">Reference proteome</keyword>
<dbReference type="Proteomes" id="UP000030671">
    <property type="component" value="Unassembled WGS sequence"/>
</dbReference>
<dbReference type="GeneID" id="20674623"/>
<evidence type="ECO:0000313" key="3">
    <source>
        <dbReference type="Proteomes" id="UP000030671"/>
    </source>
</evidence>
<dbReference type="KEGG" id="hir:HETIRDRAFT_432637"/>
<gene>
    <name evidence="2" type="ORF">HETIRDRAFT_432637</name>
</gene>
<protein>
    <submittedName>
        <fullName evidence="2">Uncharacterized protein</fullName>
    </submittedName>
</protein>
<dbReference type="EMBL" id="KI925455">
    <property type="protein sequence ID" value="ETW86167.1"/>
    <property type="molecule type" value="Genomic_DNA"/>
</dbReference>
<accession>W4KJZ0</accession>
<organism evidence="2 3">
    <name type="scientific">Heterobasidion irregulare (strain TC 32-1)</name>
    <dbReference type="NCBI Taxonomy" id="747525"/>
    <lineage>
        <taxon>Eukaryota</taxon>
        <taxon>Fungi</taxon>
        <taxon>Dikarya</taxon>
        <taxon>Basidiomycota</taxon>
        <taxon>Agaricomycotina</taxon>
        <taxon>Agaricomycetes</taxon>
        <taxon>Russulales</taxon>
        <taxon>Bondarzewiaceae</taxon>
        <taxon>Heterobasidion</taxon>
        <taxon>Heterobasidion annosum species complex</taxon>
    </lineage>
</organism>
<sequence length="279" mass="30911">MAPLRHQKMRVFAHFYHRPDPCRDVTTFPVSSQPPSPGPHDWFLLPPPLLDLADMWSRPFLRAPSSMPQYATPAIIAVSQHNHLSISTSTSDKSSIEDSKPRPTSNGVNVTSQQDPPQHPDCYLKFGWNGYDVVLQAYGRQAIVVAGPICCLGKEMRSLRSHFMGGVHKALCPFKVEGHAMCAMCNTNGILKIVQHKQGGEHVMPGIVRRVVSQGDFRPDRTLPIFFPPLHALLQCVQPSLLPPATTVASVAHVQWSLCSVHSPSRCHRATLTKPRLSE</sequence>
<dbReference type="HOGENOM" id="CLU_997684_0_0_1"/>
<name>W4KJZ0_HETIT</name>
<feature type="compositionally biased region" description="Polar residues" evidence="1">
    <location>
        <begin position="102"/>
        <end position="116"/>
    </location>
</feature>
<evidence type="ECO:0000313" key="2">
    <source>
        <dbReference type="EMBL" id="ETW86167.1"/>
    </source>
</evidence>
<dbReference type="InParanoid" id="W4KJZ0"/>
<evidence type="ECO:0000256" key="1">
    <source>
        <dbReference type="SAM" id="MobiDB-lite"/>
    </source>
</evidence>
<proteinExistence type="predicted"/>
<dbReference type="RefSeq" id="XP_009542935.1">
    <property type="nucleotide sequence ID" value="XM_009544640.1"/>
</dbReference>